<dbReference type="PANTHER" id="PTHR43213:SF5">
    <property type="entry name" value="BIFUNCTIONAL DTTP_UTP PYROPHOSPHATASE_METHYLTRANSFERASE PROTEIN-RELATED"/>
    <property type="match status" value="1"/>
</dbReference>
<feature type="non-terminal residue" evidence="3">
    <location>
        <position position="1"/>
    </location>
</feature>
<evidence type="ECO:0000256" key="1">
    <source>
        <dbReference type="ARBA" id="ARBA00001968"/>
    </source>
</evidence>
<dbReference type="CDD" id="cd00555">
    <property type="entry name" value="Maf"/>
    <property type="match status" value="1"/>
</dbReference>
<dbReference type="HAMAP" id="MF_00528">
    <property type="entry name" value="Maf"/>
    <property type="match status" value="1"/>
</dbReference>
<dbReference type="Pfam" id="PF02545">
    <property type="entry name" value="Maf"/>
    <property type="match status" value="1"/>
</dbReference>
<reference evidence="3" key="1">
    <citation type="journal article" date="2015" name="Nature">
        <title>Complex archaea that bridge the gap between prokaryotes and eukaryotes.</title>
        <authorList>
            <person name="Spang A."/>
            <person name="Saw J.H."/>
            <person name="Jorgensen S.L."/>
            <person name="Zaremba-Niedzwiedzka K."/>
            <person name="Martijn J."/>
            <person name="Lind A.E."/>
            <person name="van Eijk R."/>
            <person name="Schleper C."/>
            <person name="Guy L."/>
            <person name="Ettema T.J."/>
        </authorList>
    </citation>
    <scope>NUCLEOTIDE SEQUENCE</scope>
</reference>
<dbReference type="NCBIfam" id="TIGR00172">
    <property type="entry name" value="maf"/>
    <property type="match status" value="1"/>
</dbReference>
<evidence type="ECO:0000313" key="3">
    <source>
        <dbReference type="EMBL" id="KKM00919.1"/>
    </source>
</evidence>
<evidence type="ECO:0000256" key="2">
    <source>
        <dbReference type="ARBA" id="ARBA00022801"/>
    </source>
</evidence>
<dbReference type="PANTHER" id="PTHR43213">
    <property type="entry name" value="BIFUNCTIONAL DTTP/UTP PYROPHOSPHATASE/METHYLTRANSFERASE PROTEIN-RELATED"/>
    <property type="match status" value="1"/>
</dbReference>
<dbReference type="AlphaFoldDB" id="A0A0F9GQ60"/>
<proteinExistence type="inferred from homology"/>
<dbReference type="InterPro" id="IPR003697">
    <property type="entry name" value="Maf-like"/>
</dbReference>
<keyword evidence="2" id="KW-0378">Hydrolase</keyword>
<accession>A0A0F9GQ60</accession>
<comment type="caution">
    <text evidence="3">The sequence shown here is derived from an EMBL/GenBank/DDBJ whole genome shotgun (WGS) entry which is preliminary data.</text>
</comment>
<name>A0A0F9GQ60_9ZZZZ</name>
<sequence>PPVEKTALILEYLNFSISCQRIFRGTKCIDAGITSEVEWLYAQAAYPYPSGWESATKTATRGEICGLVLSTFISQNKSSRFAPVHHRVIHMPQKIILASGSEIRAQLLRQAGIAHEVIPARIDEEMITAALRAEEAKPRDIADTLAEMKARKVSEKHPGALVLGCDQVLEHRGEMLHKPANQKDAIAQLHQLRGDRHSLLSAAVLYEDGEPLWRHVGQVRLRMREASDAYIADYVERNWESIRHAVGCYKLEEEGVRLFSQIEGDYFHVLGMPFLELLNYLTLRGDLET</sequence>
<comment type="cofactor">
    <cofactor evidence="1">
        <name>a divalent metal cation</name>
        <dbReference type="ChEBI" id="CHEBI:60240"/>
    </cofactor>
</comment>
<organism evidence="3">
    <name type="scientific">marine sediment metagenome</name>
    <dbReference type="NCBI Taxonomy" id="412755"/>
    <lineage>
        <taxon>unclassified sequences</taxon>
        <taxon>metagenomes</taxon>
        <taxon>ecological metagenomes</taxon>
    </lineage>
</organism>
<dbReference type="InterPro" id="IPR029001">
    <property type="entry name" value="ITPase-like_fam"/>
</dbReference>
<dbReference type="SUPFAM" id="SSF52972">
    <property type="entry name" value="ITPase-like"/>
    <property type="match status" value="1"/>
</dbReference>
<protein>
    <recommendedName>
        <fullName evidence="4">Septum formation protein Maf</fullName>
    </recommendedName>
</protein>
<evidence type="ECO:0008006" key="4">
    <source>
        <dbReference type="Google" id="ProtNLM"/>
    </source>
</evidence>
<dbReference type="GO" id="GO:0047429">
    <property type="term" value="F:nucleoside triphosphate diphosphatase activity"/>
    <property type="evidence" value="ECO:0007669"/>
    <property type="project" value="InterPro"/>
</dbReference>
<dbReference type="Gene3D" id="3.90.950.10">
    <property type="match status" value="1"/>
</dbReference>
<dbReference type="EMBL" id="LAZR01017319">
    <property type="protein sequence ID" value="KKM00919.1"/>
    <property type="molecule type" value="Genomic_DNA"/>
</dbReference>
<gene>
    <name evidence="3" type="ORF">LCGC14_1799590</name>
</gene>